<protein>
    <submittedName>
        <fullName evidence="1">Uncharacterized protein</fullName>
    </submittedName>
</protein>
<gene>
    <name evidence="1" type="ORF">A8145_21415</name>
</gene>
<dbReference type="EMBL" id="LYTK01000020">
    <property type="protein sequence ID" value="OBQ62218.1"/>
    <property type="molecule type" value="Genomic_DNA"/>
</dbReference>
<evidence type="ECO:0000313" key="2">
    <source>
        <dbReference type="Proteomes" id="UP000093737"/>
    </source>
</evidence>
<comment type="caution">
    <text evidence="1">The sequence shown here is derived from an EMBL/GenBank/DDBJ whole genome shotgun (WGS) entry which is preliminary data.</text>
</comment>
<name>A0AA91F8V8_RHILI</name>
<dbReference type="Proteomes" id="UP000093737">
    <property type="component" value="Unassembled WGS sequence"/>
</dbReference>
<reference evidence="1 2" key="1">
    <citation type="submission" date="2016-05" db="EMBL/GenBank/DDBJ databases">
        <authorList>
            <person name="Ramsay J.P."/>
        </authorList>
    </citation>
    <scope>NUCLEOTIDE SEQUENCE [LARGE SCALE GENOMIC DNA]</scope>
    <source>
        <strain evidence="1 2">NZP2042</strain>
    </source>
</reference>
<evidence type="ECO:0000313" key="1">
    <source>
        <dbReference type="EMBL" id="OBQ62218.1"/>
    </source>
</evidence>
<organism evidence="1 2">
    <name type="scientific">Rhizobium loti</name>
    <name type="common">Mesorhizobium loti</name>
    <dbReference type="NCBI Taxonomy" id="381"/>
    <lineage>
        <taxon>Bacteria</taxon>
        <taxon>Pseudomonadati</taxon>
        <taxon>Pseudomonadota</taxon>
        <taxon>Alphaproteobacteria</taxon>
        <taxon>Hyphomicrobiales</taxon>
        <taxon>Phyllobacteriaceae</taxon>
        <taxon>Mesorhizobium</taxon>
    </lineage>
</organism>
<proteinExistence type="predicted"/>
<sequence length="72" mass="7931">MTMALSETAQQLLEIANELEAAAKHVITAHVHFSGGEVPRGCAHVLALEGHILRVRHLLDDIQLRHAEHARP</sequence>
<dbReference type="AlphaFoldDB" id="A0AA91F8V8"/>
<accession>A0AA91F8V8</accession>